<organism evidence="5 6">
    <name type="scientific">Vibrio nigripulchritudo SOn1</name>
    <dbReference type="NCBI Taxonomy" id="1238450"/>
    <lineage>
        <taxon>Bacteria</taxon>
        <taxon>Pseudomonadati</taxon>
        <taxon>Pseudomonadota</taxon>
        <taxon>Gammaproteobacteria</taxon>
        <taxon>Vibrionales</taxon>
        <taxon>Vibrionaceae</taxon>
        <taxon>Vibrio</taxon>
    </lineage>
</organism>
<dbReference type="Pfam" id="PF08775">
    <property type="entry name" value="ParB"/>
    <property type="match status" value="1"/>
</dbReference>
<proteinExistence type="predicted"/>
<dbReference type="EMBL" id="CAOF01000045">
    <property type="protein sequence ID" value="CCO45161.1"/>
    <property type="molecule type" value="Genomic_DNA"/>
</dbReference>
<evidence type="ECO:0000313" key="5">
    <source>
        <dbReference type="EMBL" id="CCO45161.1"/>
    </source>
</evidence>
<evidence type="ECO:0000256" key="1">
    <source>
        <dbReference type="ARBA" id="ARBA00023125"/>
    </source>
</evidence>
<dbReference type="PANTHER" id="PTHR38973:SF1">
    <property type="entry name" value="PLASMID PARTITION PROTEIN B"/>
    <property type="match status" value="1"/>
</dbReference>
<dbReference type="PANTHER" id="PTHR38973">
    <property type="entry name" value="PLASMID PARTITIONING CONTROL PROTEIN-RELATED"/>
    <property type="match status" value="1"/>
</dbReference>
<dbReference type="CDD" id="cd16394">
    <property type="entry name" value="sopB_N"/>
    <property type="match status" value="1"/>
</dbReference>
<feature type="region of interest" description="Disordered" evidence="3">
    <location>
        <begin position="1"/>
        <end position="22"/>
    </location>
</feature>
<dbReference type="Proteomes" id="UP000018211">
    <property type="component" value="Unassembled WGS sequence"/>
</dbReference>
<keyword evidence="1" id="KW-0238">DNA-binding</keyword>
<reference evidence="5 6" key="1">
    <citation type="journal article" date="2013" name="ISME J.">
        <title>Comparative genomics of pathogenic lineages of Vibrio nigripulchritudo identifies virulence-associated traits.</title>
        <authorList>
            <person name="Goudenege D."/>
            <person name="Labreuche Y."/>
            <person name="Krin E."/>
            <person name="Ansquer D."/>
            <person name="Mangenot S."/>
            <person name="Calteau A."/>
            <person name="Medigue C."/>
            <person name="Mazel D."/>
            <person name="Polz M.F."/>
            <person name="Le Roux F."/>
        </authorList>
    </citation>
    <scope>NUCLEOTIDE SEQUENCE [LARGE SCALE GENOMIC DNA]</scope>
    <source>
        <strain evidence="5 6">SOn1</strain>
    </source>
</reference>
<dbReference type="SUPFAM" id="SSF109709">
    <property type="entry name" value="KorB DNA-binding domain-like"/>
    <property type="match status" value="1"/>
</dbReference>
<feature type="domain" description="ParB protein family C-terminal" evidence="4">
    <location>
        <begin position="228"/>
        <end position="354"/>
    </location>
</feature>
<evidence type="ECO:0000259" key="4">
    <source>
        <dbReference type="Pfam" id="PF08775"/>
    </source>
</evidence>
<evidence type="ECO:0000256" key="3">
    <source>
        <dbReference type="SAM" id="MobiDB-lite"/>
    </source>
</evidence>
<dbReference type="InterPro" id="IPR014884">
    <property type="entry name" value="ParB_fam_C"/>
</dbReference>
<accession>A0AAV2VKE9</accession>
<comment type="caution">
    <text evidence="5">The sequence shown here is derived from an EMBL/GenBank/DDBJ whole genome shotgun (WGS) entry which is preliminary data.</text>
</comment>
<keyword evidence="2" id="KW-0175">Coiled coil</keyword>
<dbReference type="RefSeq" id="WP_022610762.1">
    <property type="nucleotide sequence ID" value="NZ_LK391965.1"/>
</dbReference>
<dbReference type="Gene3D" id="1.10.10.2830">
    <property type="match status" value="1"/>
</dbReference>
<evidence type="ECO:0000313" key="6">
    <source>
        <dbReference type="Proteomes" id="UP000018211"/>
    </source>
</evidence>
<evidence type="ECO:0000256" key="2">
    <source>
        <dbReference type="SAM" id="Coils"/>
    </source>
</evidence>
<sequence>MAKKRGSTPLGNAPGAEDAQKTATIESLSHKLSDELMRAGKDVHAFLAERFGIQAVGESRQWSLLSGASATFSELTLSYEQVRDDTFVTFDVNGRDQSMLTPESLTDLDSLSHQQYYPAVGREINGKIDVLDGSRRRAWFLLQQGKVPTFRLLVTKESISLTDAKGLAKQLQSAKEHNQREIGLQCQRLMDAENLTQLEVAQIMGISRPAVGRALRAAHVDPRLIQLFPIVNDLSHTDYAVLDKVMAHFKTLPDQALSSFIEIIQDLVVNAQAEPAYASVKEQTIELLKSQLKLAEKKVSKSNTDTVIHHLATFQSKGMYARKKVRGRNFSYEFGRLSNSIQEELDVAIKAVLSKHNKS</sequence>
<feature type="coiled-coil region" evidence="2">
    <location>
        <begin position="278"/>
        <end position="305"/>
    </location>
</feature>
<dbReference type="AlphaFoldDB" id="A0AAV2VKE9"/>
<gene>
    <name evidence="5" type="primary">parB</name>
    <name evidence="5" type="ORF">VIBNISOn1_1390040</name>
</gene>
<name>A0AAV2VKE9_9VIBR</name>
<protein>
    <submittedName>
        <fullName evidence="5">Plasmid partition protein, ParB</fullName>
    </submittedName>
</protein>
<dbReference type="GO" id="GO:0003677">
    <property type="term" value="F:DNA binding"/>
    <property type="evidence" value="ECO:0007669"/>
    <property type="project" value="UniProtKB-KW"/>
</dbReference>